<organism evidence="1 2">
    <name type="scientific">Trifolium pratense</name>
    <name type="common">Red clover</name>
    <dbReference type="NCBI Taxonomy" id="57577"/>
    <lineage>
        <taxon>Eukaryota</taxon>
        <taxon>Viridiplantae</taxon>
        <taxon>Streptophyta</taxon>
        <taxon>Embryophyta</taxon>
        <taxon>Tracheophyta</taxon>
        <taxon>Spermatophyta</taxon>
        <taxon>Magnoliopsida</taxon>
        <taxon>eudicotyledons</taxon>
        <taxon>Gunneridae</taxon>
        <taxon>Pentapetalae</taxon>
        <taxon>rosids</taxon>
        <taxon>fabids</taxon>
        <taxon>Fabales</taxon>
        <taxon>Fabaceae</taxon>
        <taxon>Papilionoideae</taxon>
        <taxon>50 kb inversion clade</taxon>
        <taxon>NPAAA clade</taxon>
        <taxon>Hologalegina</taxon>
        <taxon>IRL clade</taxon>
        <taxon>Trifolieae</taxon>
        <taxon>Trifolium</taxon>
    </lineage>
</organism>
<accession>A0A2K3KHP4</accession>
<dbReference type="EMBL" id="ASHM01185517">
    <property type="protein sequence ID" value="PNX65821.1"/>
    <property type="molecule type" value="Genomic_DNA"/>
</dbReference>
<evidence type="ECO:0000313" key="2">
    <source>
        <dbReference type="Proteomes" id="UP000236291"/>
    </source>
</evidence>
<comment type="caution">
    <text evidence="1">The sequence shown here is derived from an EMBL/GenBank/DDBJ whole genome shotgun (WGS) entry which is preliminary data.</text>
</comment>
<dbReference type="Proteomes" id="UP000236291">
    <property type="component" value="Unassembled WGS sequence"/>
</dbReference>
<feature type="non-terminal residue" evidence="1">
    <location>
        <position position="1"/>
    </location>
</feature>
<name>A0A2K3KHP4_TRIPR</name>
<proteinExistence type="predicted"/>
<protein>
    <submittedName>
        <fullName evidence="1">Uncharacterized protein</fullName>
    </submittedName>
</protein>
<gene>
    <name evidence="1" type="ORF">L195_g062788</name>
</gene>
<reference evidence="1 2" key="2">
    <citation type="journal article" date="2017" name="Front. Plant Sci.">
        <title>Gene Classification and Mining of Molecular Markers Useful in Red Clover (Trifolium pratense) Breeding.</title>
        <authorList>
            <person name="Istvanek J."/>
            <person name="Dluhosova J."/>
            <person name="Dluhos P."/>
            <person name="Patkova L."/>
            <person name="Nedelnik J."/>
            <person name="Repkova J."/>
        </authorList>
    </citation>
    <scope>NUCLEOTIDE SEQUENCE [LARGE SCALE GENOMIC DNA]</scope>
    <source>
        <strain evidence="2">cv. Tatra</strain>
        <tissue evidence="1">Young leaves</tissue>
    </source>
</reference>
<sequence length="56" mass="6009">IPLFRDKICHVQVQADGGIKADAMHAGMAEMADLPCAGDGGKEEYAIDQTCFPCLR</sequence>
<reference evidence="1 2" key="1">
    <citation type="journal article" date="2014" name="Am. J. Bot.">
        <title>Genome assembly and annotation for red clover (Trifolium pratense; Fabaceae).</title>
        <authorList>
            <person name="Istvanek J."/>
            <person name="Jaros M."/>
            <person name="Krenek A."/>
            <person name="Repkova J."/>
        </authorList>
    </citation>
    <scope>NUCLEOTIDE SEQUENCE [LARGE SCALE GENOMIC DNA]</scope>
    <source>
        <strain evidence="2">cv. Tatra</strain>
        <tissue evidence="1">Young leaves</tissue>
    </source>
</reference>
<dbReference type="AlphaFoldDB" id="A0A2K3KHP4"/>
<evidence type="ECO:0000313" key="1">
    <source>
        <dbReference type="EMBL" id="PNX65821.1"/>
    </source>
</evidence>